<dbReference type="EMBL" id="CP139487">
    <property type="protein sequence ID" value="WPU64707.1"/>
    <property type="molecule type" value="Genomic_DNA"/>
</dbReference>
<evidence type="ECO:0000256" key="1">
    <source>
        <dbReference type="SAM" id="Phobius"/>
    </source>
</evidence>
<dbReference type="RefSeq" id="WP_321393997.1">
    <property type="nucleotide sequence ID" value="NZ_CP139487.1"/>
</dbReference>
<proteinExistence type="predicted"/>
<feature type="transmembrane region" description="Helical" evidence="1">
    <location>
        <begin position="112"/>
        <end position="133"/>
    </location>
</feature>
<dbReference type="Proteomes" id="UP001324634">
    <property type="component" value="Chromosome"/>
</dbReference>
<evidence type="ECO:0000313" key="3">
    <source>
        <dbReference type="Proteomes" id="UP001324634"/>
    </source>
</evidence>
<keyword evidence="1" id="KW-0472">Membrane</keyword>
<feature type="transmembrane region" description="Helical" evidence="1">
    <location>
        <begin position="171"/>
        <end position="192"/>
    </location>
</feature>
<dbReference type="KEGG" id="psti:SOO65_18595"/>
<sequence>MDQNLFFESIIGEAIDNLPLLFAYHILLFFIGTYVGWLILHPFRRIGEYCENVLESPNTVYKVDEFSTYKLLTRFSEFFFEFLRESRKKGVIISHSIPPQFSKIHKPVTDKIFMLHFGLLMVIICISSAVFITENSSSVFISMVELATKTLSNDKTVNKYFSDQMYVLDDMVVLTVILIAVSYILLGIHLYAKVSGAAFGIFSTMRAFMKGNYNSRVHLVGYAYIREYTRKLNKYLDYVQNNLAKSESKD</sequence>
<reference evidence="2 3" key="1">
    <citation type="submission" date="2023-11" db="EMBL/GenBank/DDBJ databases">
        <title>Peredibacter starrii A3.12.</title>
        <authorList>
            <person name="Mitchell R.J."/>
        </authorList>
    </citation>
    <scope>NUCLEOTIDE SEQUENCE [LARGE SCALE GENOMIC DNA]</scope>
    <source>
        <strain evidence="2 3">A3.12</strain>
    </source>
</reference>
<accession>A0AAX4HNF8</accession>
<feature type="transmembrane region" description="Helical" evidence="1">
    <location>
        <begin position="20"/>
        <end position="40"/>
    </location>
</feature>
<organism evidence="2 3">
    <name type="scientific">Peredibacter starrii</name>
    <dbReference type="NCBI Taxonomy" id="28202"/>
    <lineage>
        <taxon>Bacteria</taxon>
        <taxon>Pseudomonadati</taxon>
        <taxon>Bdellovibrionota</taxon>
        <taxon>Bacteriovoracia</taxon>
        <taxon>Bacteriovoracales</taxon>
        <taxon>Bacteriovoracaceae</taxon>
        <taxon>Peredibacter</taxon>
    </lineage>
</organism>
<evidence type="ECO:0000313" key="2">
    <source>
        <dbReference type="EMBL" id="WPU64707.1"/>
    </source>
</evidence>
<keyword evidence="3" id="KW-1185">Reference proteome</keyword>
<name>A0AAX4HNF8_9BACT</name>
<keyword evidence="1" id="KW-0812">Transmembrane</keyword>
<protein>
    <submittedName>
        <fullName evidence="2">Uncharacterized protein</fullName>
    </submittedName>
</protein>
<keyword evidence="1" id="KW-1133">Transmembrane helix</keyword>
<dbReference type="AlphaFoldDB" id="A0AAX4HNF8"/>
<gene>
    <name evidence="2" type="ORF">SOO65_18595</name>
</gene>